<evidence type="ECO:0000259" key="1">
    <source>
        <dbReference type="PROSITE" id="PS51186"/>
    </source>
</evidence>
<keyword evidence="3" id="KW-1185">Reference proteome</keyword>
<dbReference type="InterPro" id="IPR051531">
    <property type="entry name" value="N-acetyltransferase"/>
</dbReference>
<evidence type="ECO:0000313" key="2">
    <source>
        <dbReference type="EMBL" id="KOO51679.1"/>
    </source>
</evidence>
<dbReference type="GeneID" id="301135319"/>
<dbReference type="Proteomes" id="UP000036867">
    <property type="component" value="Unassembled WGS sequence"/>
</dbReference>
<dbReference type="Gene3D" id="3.40.630.30">
    <property type="match status" value="1"/>
</dbReference>
<protein>
    <submittedName>
        <fullName evidence="2">GCN5 family acetyltransferase</fullName>
    </submittedName>
</protein>
<dbReference type="OrthoDB" id="9785602at2"/>
<feature type="domain" description="N-acetyltransferase" evidence="1">
    <location>
        <begin position="18"/>
        <end position="181"/>
    </location>
</feature>
<evidence type="ECO:0000313" key="3">
    <source>
        <dbReference type="Proteomes" id="UP000036867"/>
    </source>
</evidence>
<sequence>MKMEDVYSKLPILETDRLILRKISLDDLYDMHTYCSNEEVARYCTWNKHESLADTEEFVRFILNKYELDQYALWGIENKETGTLIGTIDFVHWQPKQQIAEIGYAISQAYWGRGIVTEAAKAVITFGFEVMDLVRIQAKCLIENVGSARVMEKVGMSYEGLIRKGLLIKGTHHDLKSYSILREEYKQVI</sequence>
<dbReference type="Pfam" id="PF13302">
    <property type="entry name" value="Acetyltransf_3"/>
    <property type="match status" value="1"/>
</dbReference>
<dbReference type="SUPFAM" id="SSF55729">
    <property type="entry name" value="Acyl-CoA N-acyltransferases (Nat)"/>
    <property type="match status" value="1"/>
</dbReference>
<dbReference type="EMBL" id="LILB01000001">
    <property type="protein sequence ID" value="KOO51679.1"/>
    <property type="molecule type" value="Genomic_DNA"/>
</dbReference>
<dbReference type="GO" id="GO:0005737">
    <property type="term" value="C:cytoplasm"/>
    <property type="evidence" value="ECO:0007669"/>
    <property type="project" value="TreeGrafter"/>
</dbReference>
<keyword evidence="2" id="KW-0808">Transferase</keyword>
<dbReference type="InterPro" id="IPR016181">
    <property type="entry name" value="Acyl_CoA_acyltransferase"/>
</dbReference>
<dbReference type="STRING" id="263475.AMD00_04270"/>
<gene>
    <name evidence="2" type="ORF">AMD00_04270</name>
</gene>
<dbReference type="AlphaFoldDB" id="A0A0M0LKV9"/>
<dbReference type="PANTHER" id="PTHR43792">
    <property type="entry name" value="GNAT FAMILY, PUTATIVE (AFU_ORTHOLOGUE AFUA_3G00765)-RELATED-RELATED"/>
    <property type="match status" value="1"/>
</dbReference>
<dbReference type="RefSeq" id="WP_053415834.1">
    <property type="nucleotide sequence ID" value="NZ_JBNNVA010000004.1"/>
</dbReference>
<dbReference type="PROSITE" id="PS51186">
    <property type="entry name" value="GNAT"/>
    <property type="match status" value="1"/>
</dbReference>
<proteinExistence type="predicted"/>
<dbReference type="PATRIC" id="fig|263475.3.peg.1245"/>
<accession>A0A0M0LKV9</accession>
<organism evidence="2 3">
    <name type="scientific">Viridibacillus arvi</name>
    <dbReference type="NCBI Taxonomy" id="263475"/>
    <lineage>
        <taxon>Bacteria</taxon>
        <taxon>Bacillati</taxon>
        <taxon>Bacillota</taxon>
        <taxon>Bacilli</taxon>
        <taxon>Bacillales</taxon>
        <taxon>Caryophanaceae</taxon>
        <taxon>Viridibacillus</taxon>
    </lineage>
</organism>
<dbReference type="InterPro" id="IPR000182">
    <property type="entry name" value="GNAT_dom"/>
</dbReference>
<dbReference type="PANTHER" id="PTHR43792:SF9">
    <property type="entry name" value="RIBOSOMAL-PROTEIN-ALANINE ACETYLTRANSFERASE"/>
    <property type="match status" value="1"/>
</dbReference>
<name>A0A0M0LKV9_9BACL</name>
<comment type="caution">
    <text evidence="2">The sequence shown here is derived from an EMBL/GenBank/DDBJ whole genome shotgun (WGS) entry which is preliminary data.</text>
</comment>
<dbReference type="GO" id="GO:0008999">
    <property type="term" value="F:protein-N-terminal-alanine acetyltransferase activity"/>
    <property type="evidence" value="ECO:0007669"/>
    <property type="project" value="TreeGrafter"/>
</dbReference>
<reference evidence="3" key="1">
    <citation type="submission" date="2015-08" db="EMBL/GenBank/DDBJ databases">
        <title>Fjat-10028 dsm 16317.</title>
        <authorList>
            <person name="Liu B."/>
            <person name="Wang J."/>
            <person name="Zhu Y."/>
            <person name="Liu G."/>
            <person name="Chen Q."/>
            <person name="Chen Z."/>
            <person name="Lan J."/>
            <person name="Che J."/>
            <person name="Ge C."/>
            <person name="Shi H."/>
            <person name="Pan Z."/>
            <person name="Liu X."/>
        </authorList>
    </citation>
    <scope>NUCLEOTIDE SEQUENCE [LARGE SCALE GENOMIC DNA]</scope>
    <source>
        <strain evidence="3">DSM 16317</strain>
    </source>
</reference>